<organism evidence="1 2">
    <name type="scientific">Galerina marginata (strain CBS 339.88)</name>
    <dbReference type="NCBI Taxonomy" id="685588"/>
    <lineage>
        <taxon>Eukaryota</taxon>
        <taxon>Fungi</taxon>
        <taxon>Dikarya</taxon>
        <taxon>Basidiomycota</taxon>
        <taxon>Agaricomycotina</taxon>
        <taxon>Agaricomycetes</taxon>
        <taxon>Agaricomycetidae</taxon>
        <taxon>Agaricales</taxon>
        <taxon>Agaricineae</taxon>
        <taxon>Strophariaceae</taxon>
        <taxon>Galerina</taxon>
    </lineage>
</organism>
<protein>
    <submittedName>
        <fullName evidence="1">Uncharacterized protein</fullName>
    </submittedName>
</protein>
<sequence>MLRSRTGHLPVLGSLRRRHSRKTNYLFESVRSHPVPVKIGSAYCVHDYSKLQVTVFQSFYAPFRMFPILAQGLAELAAGDGSMLFSLFRAPPFECACDQKAPSFGNVEDASLALLCNDGEVVPSDLSSVEEHLERMMKVSQWGEVYGLRSG</sequence>
<gene>
    <name evidence="1" type="ORF">GALMADRAFT_578872</name>
</gene>
<dbReference type="STRING" id="685588.A0A067STS3"/>
<dbReference type="OrthoDB" id="425534at2759"/>
<dbReference type="EMBL" id="KL142383">
    <property type="protein sequence ID" value="KDR74340.1"/>
    <property type="molecule type" value="Genomic_DNA"/>
</dbReference>
<keyword evidence="2" id="KW-1185">Reference proteome</keyword>
<proteinExistence type="predicted"/>
<dbReference type="HOGENOM" id="CLU_1731590_0_0_1"/>
<reference evidence="2" key="1">
    <citation type="journal article" date="2014" name="Proc. Natl. Acad. Sci. U.S.A.">
        <title>Extensive sampling of basidiomycete genomes demonstrates inadequacy of the white-rot/brown-rot paradigm for wood decay fungi.</title>
        <authorList>
            <person name="Riley R."/>
            <person name="Salamov A.A."/>
            <person name="Brown D.W."/>
            <person name="Nagy L.G."/>
            <person name="Floudas D."/>
            <person name="Held B.W."/>
            <person name="Levasseur A."/>
            <person name="Lombard V."/>
            <person name="Morin E."/>
            <person name="Otillar R."/>
            <person name="Lindquist E.A."/>
            <person name="Sun H."/>
            <person name="LaButti K.M."/>
            <person name="Schmutz J."/>
            <person name="Jabbour D."/>
            <person name="Luo H."/>
            <person name="Baker S.E."/>
            <person name="Pisabarro A.G."/>
            <person name="Walton J.D."/>
            <person name="Blanchette R.A."/>
            <person name="Henrissat B."/>
            <person name="Martin F."/>
            <person name="Cullen D."/>
            <person name="Hibbett D.S."/>
            <person name="Grigoriev I.V."/>
        </authorList>
    </citation>
    <scope>NUCLEOTIDE SEQUENCE [LARGE SCALE GENOMIC DNA]</scope>
    <source>
        <strain evidence="2">CBS 339.88</strain>
    </source>
</reference>
<dbReference type="AlphaFoldDB" id="A0A067STS3"/>
<dbReference type="Proteomes" id="UP000027222">
    <property type="component" value="Unassembled WGS sequence"/>
</dbReference>
<evidence type="ECO:0000313" key="2">
    <source>
        <dbReference type="Proteomes" id="UP000027222"/>
    </source>
</evidence>
<accession>A0A067STS3</accession>
<evidence type="ECO:0000313" key="1">
    <source>
        <dbReference type="EMBL" id="KDR74340.1"/>
    </source>
</evidence>
<name>A0A067STS3_GALM3</name>